<sequence>MIAPQGPNFEGAVAPPAMFDSVPGYEGTGIGSGGTFLPPPNPGPINLGTEPPPSQKEWNIPSISEETARSAFVSYASSKCCYSSTPAKQALFSSLEAHNTYRYRLETFTESRSTEWAHEPYHGQPVDAYTQPAPGPWDVPVQAPALFTDSSYQVKVPYTSSVKGCHACREMGRVPCKQCAGAGNKQCWVCHGSGCRLGGNMCSQCNGRGYEDCTFCEGQGTEPCNICSGSRQLLVYIKLTVKWTNNTSVHIGVQQSGFPADSFSKVSGNVIFVDSQYMVYPVTGFPDPSICQASQSLVREHQTQYSTSSRVLQQRQTIDLIPVTKVNYTWDGKAYSYFVYGANAGPGQPEAVRPSAPPSATMDTVPGYEGIGAGGGDLPPPYPGDVPLQMPTPQPFEAPWQIPSISESVAQEAFIKYASSKCCYSTKPAKEMVFTDLQAHNTFRYRLETFTESRSTNWDSEPYNGQVTDAYCGVAPKPWDIPVTAPALFKDNTKALKVPYTSSVKGCHTCLGLGLTACRHCVSSGWMQCSHCQGSGTRFSSDRCITCSGRGRVRCSYCSGMGSRQCKTCSGKGKLLCFIKLTVKWKNNVKEYAVDTRSGFPMDQIFSVSGEKVFSDTHPLVSPIRGFPADKINEASENSVREHFAQFSSSCRIMQQRQTIELVPITRVHYIWKENANFFFVYGNEHKVYTDDYPATCCCTLL</sequence>
<proteinExistence type="predicted"/>
<reference evidence="1" key="1">
    <citation type="journal article" date="2021" name="Cell">
        <title>Tracing the genetic footprints of vertebrate landing in non-teleost ray-finned fishes.</title>
        <authorList>
            <person name="Bi X."/>
            <person name="Wang K."/>
            <person name="Yang L."/>
            <person name="Pan H."/>
            <person name="Jiang H."/>
            <person name="Wei Q."/>
            <person name="Fang M."/>
            <person name="Yu H."/>
            <person name="Zhu C."/>
            <person name="Cai Y."/>
            <person name="He Y."/>
            <person name="Gan X."/>
            <person name="Zeng H."/>
            <person name="Yu D."/>
            <person name="Zhu Y."/>
            <person name="Jiang H."/>
            <person name="Qiu Q."/>
            <person name="Yang H."/>
            <person name="Zhang Y.E."/>
            <person name="Wang W."/>
            <person name="Zhu M."/>
            <person name="He S."/>
            <person name="Zhang G."/>
        </authorList>
    </citation>
    <scope>NUCLEOTIDE SEQUENCE</scope>
    <source>
        <strain evidence="1">Allg_001</strain>
    </source>
</reference>
<name>A0A8J7TJL0_ATRSP</name>
<dbReference type="PANTHER" id="PTHR48465:SF1">
    <property type="entry name" value="PROTEIN SSUH2 HOMOLOG"/>
    <property type="match status" value="1"/>
</dbReference>
<keyword evidence="2" id="KW-1185">Reference proteome</keyword>
<dbReference type="PANTHER" id="PTHR48465">
    <property type="entry name" value="PROTEIN SSUH2 HOMOLOG"/>
    <property type="match status" value="1"/>
</dbReference>
<evidence type="ECO:0000313" key="2">
    <source>
        <dbReference type="Proteomes" id="UP000736164"/>
    </source>
</evidence>
<dbReference type="InterPro" id="IPR036410">
    <property type="entry name" value="HSP_DnaJ_Cys-rich_dom_sf"/>
</dbReference>
<feature type="non-terminal residue" evidence="1">
    <location>
        <position position="1"/>
    </location>
</feature>
<protein>
    <submittedName>
        <fullName evidence="1">SSUH2 protein</fullName>
    </submittedName>
</protein>
<dbReference type="SUPFAM" id="SSF57938">
    <property type="entry name" value="DnaJ/Hsp40 cysteine-rich domain"/>
    <property type="match status" value="1"/>
</dbReference>
<feature type="non-terminal residue" evidence="1">
    <location>
        <position position="702"/>
    </location>
</feature>
<dbReference type="EMBL" id="JAAWVO010077797">
    <property type="protein sequence ID" value="MBN3325804.1"/>
    <property type="molecule type" value="Genomic_DNA"/>
</dbReference>
<dbReference type="InterPro" id="IPR052789">
    <property type="entry name" value="SSUH2_homolog"/>
</dbReference>
<dbReference type="AlphaFoldDB" id="A0A8J7TJL0"/>
<comment type="caution">
    <text evidence="1">The sequence shown here is derived from an EMBL/GenBank/DDBJ whole genome shotgun (WGS) entry which is preliminary data.</text>
</comment>
<accession>A0A8J7TJL0</accession>
<gene>
    <name evidence="1" type="primary">Ssuh2_1</name>
    <name evidence="1" type="ORF">GTO95_0011946</name>
</gene>
<evidence type="ECO:0000313" key="1">
    <source>
        <dbReference type="EMBL" id="MBN3325804.1"/>
    </source>
</evidence>
<dbReference type="Proteomes" id="UP000736164">
    <property type="component" value="Unassembled WGS sequence"/>
</dbReference>
<organism evidence="1 2">
    <name type="scientific">Atractosteus spatula</name>
    <name type="common">Alligator gar</name>
    <name type="synonym">Lepisosteus spatula</name>
    <dbReference type="NCBI Taxonomy" id="7917"/>
    <lineage>
        <taxon>Eukaryota</taxon>
        <taxon>Metazoa</taxon>
        <taxon>Chordata</taxon>
        <taxon>Craniata</taxon>
        <taxon>Vertebrata</taxon>
        <taxon>Euteleostomi</taxon>
        <taxon>Actinopterygii</taxon>
        <taxon>Neopterygii</taxon>
        <taxon>Holostei</taxon>
        <taxon>Semionotiformes</taxon>
        <taxon>Lepisosteidae</taxon>
        <taxon>Atractosteus</taxon>
    </lineage>
</organism>